<evidence type="ECO:0000259" key="7">
    <source>
        <dbReference type="Pfam" id="PF16874"/>
    </source>
</evidence>
<dbReference type="EMBL" id="ADLN01000001">
    <property type="protein sequence ID" value="EHI61702.1"/>
    <property type="molecule type" value="Genomic_DNA"/>
</dbReference>
<dbReference type="PROSITE" id="PS00512">
    <property type="entry name" value="ALPHA_GALACTOSIDASE"/>
    <property type="match status" value="1"/>
</dbReference>
<dbReference type="CDD" id="cd14791">
    <property type="entry name" value="GH36"/>
    <property type="match status" value="1"/>
</dbReference>
<evidence type="ECO:0000256" key="3">
    <source>
        <dbReference type="ARBA" id="ARBA00022801"/>
    </source>
</evidence>
<dbReference type="SUPFAM" id="SSF51445">
    <property type="entry name" value="(Trans)glycosidases"/>
    <property type="match status" value="1"/>
</dbReference>
<dbReference type="PANTHER" id="PTHR43053:SF3">
    <property type="entry name" value="ALPHA-GALACTOSIDASE C-RELATED"/>
    <property type="match status" value="1"/>
</dbReference>
<dbReference type="InterPro" id="IPR050985">
    <property type="entry name" value="Alpha-glycosidase_related"/>
</dbReference>
<reference evidence="9 10" key="1">
    <citation type="submission" date="2011-08" db="EMBL/GenBank/DDBJ databases">
        <title>The Genome Sequence of Clostridium hathewayi WAL-18680.</title>
        <authorList>
            <consortium name="The Broad Institute Genome Sequencing Platform"/>
            <person name="Earl A."/>
            <person name="Ward D."/>
            <person name="Feldgarden M."/>
            <person name="Gevers D."/>
            <person name="Finegold S.M."/>
            <person name="Summanen P.H."/>
            <person name="Molitoris D.R."/>
            <person name="Song M."/>
            <person name="Daigneault M."/>
            <person name="Allen-Vercoe E."/>
            <person name="Young S.K."/>
            <person name="Zeng Q."/>
            <person name="Gargeya S."/>
            <person name="Fitzgerald M."/>
            <person name="Haas B."/>
            <person name="Abouelleil A."/>
            <person name="Alvarado L."/>
            <person name="Arachchi H.M."/>
            <person name="Berlin A."/>
            <person name="Brown A."/>
            <person name="Chapman S.B."/>
            <person name="Chen Z."/>
            <person name="Dunbar C."/>
            <person name="Freedman E."/>
            <person name="Gearin G."/>
            <person name="Gellesch M."/>
            <person name="Goldberg J."/>
            <person name="Griggs A."/>
            <person name="Gujja S."/>
            <person name="Heiman D."/>
            <person name="Howarth C."/>
            <person name="Larson L."/>
            <person name="Lui A."/>
            <person name="MacDonald P.J.P."/>
            <person name="Montmayeur A."/>
            <person name="Murphy C."/>
            <person name="Neiman D."/>
            <person name="Pearson M."/>
            <person name="Priest M."/>
            <person name="Roberts A."/>
            <person name="Saif S."/>
            <person name="Shea T."/>
            <person name="Shenoy N."/>
            <person name="Sisk P."/>
            <person name="Stolte C."/>
            <person name="Sykes S."/>
            <person name="Wortman J."/>
            <person name="Nusbaum C."/>
            <person name="Birren B."/>
        </authorList>
    </citation>
    <scope>NUCLEOTIDE SEQUENCE [LARGE SCALE GENOMIC DNA]</scope>
    <source>
        <strain evidence="9 10">WAL-18680</strain>
    </source>
</reference>
<dbReference type="RefSeq" id="WP_006778134.1">
    <property type="nucleotide sequence ID" value="NZ_CP040506.1"/>
</dbReference>
<name>G5I9G3_9FIRM</name>
<dbReference type="InterPro" id="IPR013780">
    <property type="entry name" value="Glyco_hydro_b"/>
</dbReference>
<comment type="caution">
    <text evidence="9">The sequence shown here is derived from an EMBL/GenBank/DDBJ whole genome shotgun (WGS) entry which is preliminary data.</text>
</comment>
<keyword evidence="4 5" id="KW-0326">Glycosidase</keyword>
<dbReference type="GO" id="GO:0004557">
    <property type="term" value="F:alpha-galactosidase activity"/>
    <property type="evidence" value="ECO:0007669"/>
    <property type="project" value="UniProtKB-UniRule"/>
</dbReference>
<dbReference type="Pfam" id="PF16874">
    <property type="entry name" value="Glyco_hydro_36C"/>
    <property type="match status" value="1"/>
</dbReference>
<comment type="similarity">
    <text evidence="5">Belongs to the glycosyl hydrolase.</text>
</comment>
<dbReference type="AlphaFoldDB" id="G5I9G3"/>
<dbReference type="FunFam" id="3.20.20.70:FF:000118">
    <property type="entry name" value="Alpha-galactosidase"/>
    <property type="match status" value="1"/>
</dbReference>
<dbReference type="HOGENOM" id="CLU_009640_2_1_9"/>
<dbReference type="PRINTS" id="PR00743">
    <property type="entry name" value="GLHYDRLASE36"/>
</dbReference>
<feature type="active site" description="Proton donor" evidence="6">
    <location>
        <position position="546"/>
    </location>
</feature>
<dbReference type="Proteomes" id="UP000005384">
    <property type="component" value="Unassembled WGS sequence"/>
</dbReference>
<dbReference type="Pfam" id="PF16875">
    <property type="entry name" value="Glyco_hydro_36N"/>
    <property type="match status" value="1"/>
</dbReference>
<evidence type="ECO:0000256" key="1">
    <source>
        <dbReference type="ARBA" id="ARBA00001255"/>
    </source>
</evidence>
<evidence type="ECO:0000256" key="6">
    <source>
        <dbReference type="PIRSR" id="PIRSR005536-1"/>
    </source>
</evidence>
<organism evidence="9 10">
    <name type="scientific">Hungatella hathewayi WAL-18680</name>
    <dbReference type="NCBI Taxonomy" id="742737"/>
    <lineage>
        <taxon>Bacteria</taxon>
        <taxon>Bacillati</taxon>
        <taxon>Bacillota</taxon>
        <taxon>Clostridia</taxon>
        <taxon>Lachnospirales</taxon>
        <taxon>Lachnospiraceae</taxon>
        <taxon>Hungatella</taxon>
    </lineage>
</organism>
<feature type="active site" description="Nucleophile" evidence="6">
    <location>
        <position position="478"/>
    </location>
</feature>
<dbReference type="InterPro" id="IPR017853">
    <property type="entry name" value="GH"/>
</dbReference>
<accession>G5I9G3</accession>
<dbReference type="PANTHER" id="PTHR43053">
    <property type="entry name" value="GLYCOSIDASE FAMILY 31"/>
    <property type="match status" value="1"/>
</dbReference>
<evidence type="ECO:0000256" key="2">
    <source>
        <dbReference type="ARBA" id="ARBA00012755"/>
    </source>
</evidence>
<feature type="domain" description="Glycosyl hydrolase family 36 N-terminal" evidence="8">
    <location>
        <begin position="29"/>
        <end position="285"/>
    </location>
</feature>
<dbReference type="Pfam" id="PF02065">
    <property type="entry name" value="Melibiase"/>
    <property type="match status" value="1"/>
</dbReference>
<dbReference type="OrthoDB" id="9758822at2"/>
<gene>
    <name evidence="9" type="ORF">HMPREF9473_00153</name>
</gene>
<dbReference type="InterPro" id="IPR002252">
    <property type="entry name" value="Glyco_hydro_36"/>
</dbReference>
<evidence type="ECO:0000313" key="9">
    <source>
        <dbReference type="EMBL" id="EHI61702.1"/>
    </source>
</evidence>
<keyword evidence="10" id="KW-1185">Reference proteome</keyword>
<dbReference type="GO" id="GO:0016052">
    <property type="term" value="P:carbohydrate catabolic process"/>
    <property type="evidence" value="ECO:0007669"/>
    <property type="project" value="InterPro"/>
</dbReference>
<comment type="catalytic activity">
    <reaction evidence="1 5">
        <text>Hydrolysis of terminal, non-reducing alpha-D-galactose residues in alpha-D-galactosides, including galactose oligosaccharides, galactomannans and galactolipids.</text>
        <dbReference type="EC" id="3.2.1.22"/>
    </reaction>
</comment>
<dbReference type="InterPro" id="IPR031705">
    <property type="entry name" value="Glyco_hydro_36_C"/>
</dbReference>
<dbReference type="Gene3D" id="2.70.98.60">
    <property type="entry name" value="alpha-galactosidase from lactobacil brevis"/>
    <property type="match status" value="1"/>
</dbReference>
<dbReference type="InterPro" id="IPR038417">
    <property type="entry name" value="Alpga-gal_N_sf"/>
</dbReference>
<dbReference type="Gene3D" id="2.60.40.1180">
    <property type="entry name" value="Golgi alpha-mannosidase II"/>
    <property type="match status" value="1"/>
</dbReference>
<feature type="domain" description="Glycosyl hydrolase family 36 C-terminal" evidence="7">
    <location>
        <begin position="647"/>
        <end position="723"/>
    </location>
</feature>
<dbReference type="PIRSF" id="PIRSF005536">
    <property type="entry name" value="Agal"/>
    <property type="match status" value="1"/>
</dbReference>
<protein>
    <recommendedName>
        <fullName evidence="2 5">Alpha-galactosidase</fullName>
        <ecNumber evidence="2 5">3.2.1.22</ecNumber>
    </recommendedName>
</protein>
<proteinExistence type="inferred from homology"/>
<dbReference type="InterPro" id="IPR031704">
    <property type="entry name" value="Glyco_hydro_36_N"/>
</dbReference>
<evidence type="ECO:0000313" key="10">
    <source>
        <dbReference type="Proteomes" id="UP000005384"/>
    </source>
</evidence>
<dbReference type="Gene3D" id="3.20.20.70">
    <property type="entry name" value="Aldolase class I"/>
    <property type="match status" value="1"/>
</dbReference>
<evidence type="ECO:0000259" key="8">
    <source>
        <dbReference type="Pfam" id="PF16875"/>
    </source>
</evidence>
<dbReference type="EC" id="3.2.1.22" evidence="2 5"/>
<dbReference type="PATRIC" id="fig|742737.3.peg.146"/>
<evidence type="ECO:0000256" key="4">
    <source>
        <dbReference type="ARBA" id="ARBA00023295"/>
    </source>
</evidence>
<keyword evidence="3 5" id="KW-0378">Hydrolase</keyword>
<sequence length="727" mass="82702">MAINYQEKERTFTINTNRTSYQMKIDRYGFLLHLYYGAKVKGSMEYLLTYADRGFSGNPYDAGTDRTYSMDALPQEYPVQGTGDYRTPCLVVENADGSYSCDLRYKSHEISRGKYGLPGLPAMYAGEDEAETLAVTLEDRASGLTVTLLYGVFPQQDIITRAVKVEHHGNAEVTLKKVQSACLDFLHGDYDMIQFYGRHAMERNFQRTPVAHGTQVIGSRRGTSSHQYNPFLILAERGASEDAGGCYGLSFVYSGEFKAEVEQDQYEQVRVTMGLQDERFSYGLKPGDIFYGPEIVLSFSEDGLGSLSRNYHHGFRNHLCRGKYRNIPRPVLLNNWEATYFDFTGEKILEIAKQASELGVEMLVLDDGWFGKRDTDDSGLGDWVVNEKKLGKPLAKLVEEVNELGMKFGIWVEPEMVSEDSDLYRAHPDWALAIPGRQPVRSRNQLVLDFSRPEVVDYIFEQLCMVLDKTNIEYLKWDMNRSISDVYSAIWQDQGEVRYRYVLGLYDFLERLVTRYPDMLIEGCSGGGGRFDAGMLYYTPQIWCSDNTDAIDRLRIQYGTSFGYPVSAVGSHVSAVPNHQTGRYTPMKTRGVVAMAGSFGYELDLNKITEEEKTCVREQIQEYHKYWNLIHNGEYYRLTSPFEDEVAAWLFVAENQDEALLNMVKLEAHGNPVTSYVRLKGLDKKAMYRDEETGRIYPGAGLICGGIPVPASEGEYQAWQMHLVKIR</sequence>
<evidence type="ECO:0000256" key="5">
    <source>
        <dbReference type="PIRNR" id="PIRNR005536"/>
    </source>
</evidence>
<dbReference type="InterPro" id="IPR013785">
    <property type="entry name" value="Aldolase_TIM"/>
</dbReference>
<dbReference type="InterPro" id="IPR000111">
    <property type="entry name" value="Glyco_hydro_27/36_CS"/>
</dbReference>